<dbReference type="Gene3D" id="3.40.190.10">
    <property type="entry name" value="Periplasmic binding protein-like II"/>
    <property type="match status" value="2"/>
</dbReference>
<dbReference type="GO" id="GO:0003700">
    <property type="term" value="F:DNA-binding transcription factor activity"/>
    <property type="evidence" value="ECO:0007669"/>
    <property type="project" value="InterPro"/>
</dbReference>
<protein>
    <submittedName>
        <fullName evidence="6">LysR family transcriptional regulator</fullName>
    </submittedName>
</protein>
<reference evidence="6 7" key="2">
    <citation type="submission" date="2018-06" db="EMBL/GenBank/DDBJ databases">
        <title>Metagenomic assembly of (sub)arctic Cyanobacteria and their associated microbiome from non-axenic cultures.</title>
        <authorList>
            <person name="Baurain D."/>
        </authorList>
    </citation>
    <scope>NUCLEOTIDE SEQUENCE [LARGE SCALE GENOMIC DNA]</scope>
    <source>
        <strain evidence="6">ULC129bin1</strain>
    </source>
</reference>
<keyword evidence="3" id="KW-0238">DNA-binding</keyword>
<feature type="domain" description="HTH lysR-type" evidence="5">
    <location>
        <begin position="2"/>
        <end position="59"/>
    </location>
</feature>
<dbReference type="CDD" id="cd05466">
    <property type="entry name" value="PBP2_LTTR_substrate"/>
    <property type="match status" value="1"/>
</dbReference>
<dbReference type="GO" id="GO:0000976">
    <property type="term" value="F:transcription cis-regulatory region binding"/>
    <property type="evidence" value="ECO:0007669"/>
    <property type="project" value="TreeGrafter"/>
</dbReference>
<comment type="similarity">
    <text evidence="1">Belongs to the LysR transcriptional regulatory family.</text>
</comment>
<evidence type="ECO:0000313" key="7">
    <source>
        <dbReference type="Proteomes" id="UP000249354"/>
    </source>
</evidence>
<dbReference type="Pfam" id="PF03466">
    <property type="entry name" value="LysR_substrate"/>
    <property type="match status" value="1"/>
</dbReference>
<dbReference type="InterPro" id="IPR036388">
    <property type="entry name" value="WH-like_DNA-bd_sf"/>
</dbReference>
<comment type="caution">
    <text evidence="6">The sequence shown here is derived from an EMBL/GenBank/DDBJ whole genome shotgun (WGS) entry which is preliminary data.</text>
</comment>
<accession>A0A2W4UE01</accession>
<evidence type="ECO:0000313" key="6">
    <source>
        <dbReference type="EMBL" id="PZO17270.1"/>
    </source>
</evidence>
<organism evidence="6 7">
    <name type="scientific">Leptolyngbya foveolarum</name>
    <dbReference type="NCBI Taxonomy" id="47253"/>
    <lineage>
        <taxon>Bacteria</taxon>
        <taxon>Bacillati</taxon>
        <taxon>Cyanobacteriota</taxon>
        <taxon>Cyanophyceae</taxon>
        <taxon>Leptolyngbyales</taxon>
        <taxon>Leptolyngbyaceae</taxon>
        <taxon>Leptolyngbya group</taxon>
        <taxon>Leptolyngbya</taxon>
    </lineage>
</organism>
<dbReference type="InterPro" id="IPR005119">
    <property type="entry name" value="LysR_subst-bd"/>
</dbReference>
<dbReference type="FunFam" id="1.10.10.10:FF:000001">
    <property type="entry name" value="LysR family transcriptional regulator"/>
    <property type="match status" value="1"/>
</dbReference>
<evidence type="ECO:0000256" key="2">
    <source>
        <dbReference type="ARBA" id="ARBA00023015"/>
    </source>
</evidence>
<dbReference type="SUPFAM" id="SSF46785">
    <property type="entry name" value="Winged helix' DNA-binding domain"/>
    <property type="match status" value="1"/>
</dbReference>
<dbReference type="PANTHER" id="PTHR30126">
    <property type="entry name" value="HTH-TYPE TRANSCRIPTIONAL REGULATOR"/>
    <property type="match status" value="1"/>
</dbReference>
<dbReference type="EMBL" id="QBMC01000070">
    <property type="protein sequence ID" value="PZO17270.1"/>
    <property type="molecule type" value="Genomic_DNA"/>
</dbReference>
<dbReference type="PRINTS" id="PR00039">
    <property type="entry name" value="HTHLYSR"/>
</dbReference>
<dbReference type="InterPro" id="IPR000847">
    <property type="entry name" value="LysR_HTH_N"/>
</dbReference>
<keyword evidence="2" id="KW-0805">Transcription regulation</keyword>
<gene>
    <name evidence="6" type="ORF">DCF25_11480</name>
</gene>
<dbReference type="Pfam" id="PF00126">
    <property type="entry name" value="HTH_1"/>
    <property type="match status" value="1"/>
</dbReference>
<dbReference type="AlphaFoldDB" id="A0A2W4UE01"/>
<evidence type="ECO:0000259" key="5">
    <source>
        <dbReference type="PROSITE" id="PS50931"/>
    </source>
</evidence>
<dbReference type="PROSITE" id="PS50931">
    <property type="entry name" value="HTH_LYSR"/>
    <property type="match status" value="1"/>
</dbReference>
<evidence type="ECO:0000256" key="1">
    <source>
        <dbReference type="ARBA" id="ARBA00009437"/>
    </source>
</evidence>
<dbReference type="Gene3D" id="1.10.10.10">
    <property type="entry name" value="Winged helix-like DNA-binding domain superfamily/Winged helix DNA-binding domain"/>
    <property type="match status" value="1"/>
</dbReference>
<dbReference type="InterPro" id="IPR036390">
    <property type="entry name" value="WH_DNA-bd_sf"/>
</dbReference>
<proteinExistence type="inferred from homology"/>
<dbReference type="SUPFAM" id="SSF53850">
    <property type="entry name" value="Periplasmic binding protein-like II"/>
    <property type="match status" value="1"/>
</dbReference>
<keyword evidence="4" id="KW-0804">Transcription</keyword>
<name>A0A2W4UE01_9CYAN</name>
<sequence length="295" mass="33610">MVNFEWYRSFVTVYRVGTISGAAKSLHLSQPAVSQHIAALEAALSAKLFERSPRKMLPTDAGNQLYNRVVNAVEDLESVPKRTDPLSDYPLLIRLGTPAEFFSEYVVNRWQKDEEIFLKVSFGLTKELLRQVIEGEIDCAIATQKIPQSDLEYHAIYTENFWLVGPPNSALSLSSSHPLTAATLSAQLPLESWIAYSEELPIIRRFWRVVFGRRLAVNPQYVIPDLRGVRAAIAQGLGYSVLPDYLCTDWIEQQRMSLVWQPEKAVSNTIWLVYRKAERRSQVIEALKQRLNRDG</sequence>
<evidence type="ECO:0000256" key="4">
    <source>
        <dbReference type="ARBA" id="ARBA00023163"/>
    </source>
</evidence>
<reference evidence="7" key="1">
    <citation type="submission" date="2018-04" db="EMBL/GenBank/DDBJ databases">
        <authorList>
            <person name="Cornet L."/>
        </authorList>
    </citation>
    <scope>NUCLEOTIDE SEQUENCE [LARGE SCALE GENOMIC DNA]</scope>
</reference>
<evidence type="ECO:0000256" key="3">
    <source>
        <dbReference type="ARBA" id="ARBA00023125"/>
    </source>
</evidence>
<dbReference type="Proteomes" id="UP000249354">
    <property type="component" value="Unassembled WGS sequence"/>
</dbReference>
<dbReference type="PANTHER" id="PTHR30126:SF39">
    <property type="entry name" value="HTH-TYPE TRANSCRIPTIONAL REGULATOR CYSL"/>
    <property type="match status" value="1"/>
</dbReference>